<sequence length="186" mass="20896">MDKSMLGDLDGLPEEDKSMLGDLDALIFSRPSRTLWMEAVGGMGTSARRIQSCHRRRPYRDFFLKTSKIDSCQALLTCRIALVIASPGLTISANHALESESDSDSESLYEVEGVPYERGNRSIETKRIRRLNDSKVKCNTVPATFRCQPTVQYCSHRQQNPQIRCRSVKNQGKDGRGYGSEKCCIV</sequence>
<name>A0A3L6EKM9_MAIZE</name>
<protein>
    <submittedName>
        <fullName evidence="1">Uncharacterized protein</fullName>
    </submittedName>
</protein>
<organism evidence="1 2">
    <name type="scientific">Zea mays</name>
    <name type="common">Maize</name>
    <dbReference type="NCBI Taxonomy" id="4577"/>
    <lineage>
        <taxon>Eukaryota</taxon>
        <taxon>Viridiplantae</taxon>
        <taxon>Streptophyta</taxon>
        <taxon>Embryophyta</taxon>
        <taxon>Tracheophyta</taxon>
        <taxon>Spermatophyta</taxon>
        <taxon>Magnoliopsida</taxon>
        <taxon>Liliopsida</taxon>
        <taxon>Poales</taxon>
        <taxon>Poaceae</taxon>
        <taxon>PACMAD clade</taxon>
        <taxon>Panicoideae</taxon>
        <taxon>Andropogonodae</taxon>
        <taxon>Andropogoneae</taxon>
        <taxon>Tripsacinae</taxon>
        <taxon>Zea</taxon>
    </lineage>
</organism>
<reference evidence="1 2" key="1">
    <citation type="journal article" date="2018" name="Nat. Genet.">
        <title>Extensive intraspecific gene order and gene structural variations between Mo17 and other maize genomes.</title>
        <authorList>
            <person name="Sun S."/>
            <person name="Zhou Y."/>
            <person name="Chen J."/>
            <person name="Shi J."/>
            <person name="Zhao H."/>
            <person name="Zhao H."/>
            <person name="Song W."/>
            <person name="Zhang M."/>
            <person name="Cui Y."/>
            <person name="Dong X."/>
            <person name="Liu H."/>
            <person name="Ma X."/>
            <person name="Jiao Y."/>
            <person name="Wang B."/>
            <person name="Wei X."/>
            <person name="Stein J.C."/>
            <person name="Glaubitz J.C."/>
            <person name="Lu F."/>
            <person name="Yu G."/>
            <person name="Liang C."/>
            <person name="Fengler K."/>
            <person name="Li B."/>
            <person name="Rafalski A."/>
            <person name="Schnable P.S."/>
            <person name="Ware D.H."/>
            <person name="Buckler E.S."/>
            <person name="Lai J."/>
        </authorList>
    </citation>
    <scope>NUCLEOTIDE SEQUENCE [LARGE SCALE GENOMIC DNA]</scope>
    <source>
        <strain evidence="2">cv. Missouri 17</strain>
        <tissue evidence="1">Seedling</tissue>
    </source>
</reference>
<dbReference type="Proteomes" id="UP000251960">
    <property type="component" value="Chromosome 5"/>
</dbReference>
<evidence type="ECO:0000313" key="1">
    <source>
        <dbReference type="EMBL" id="PWZ21642.1"/>
    </source>
</evidence>
<dbReference type="PANTHER" id="PTHR47693:SF2">
    <property type="entry name" value="BZIP TRANSCRIPTION FACTOR RISBZ5"/>
    <property type="match status" value="1"/>
</dbReference>
<gene>
    <name evidence="1" type="ORF">Zm00014a_031819</name>
</gene>
<dbReference type="EMBL" id="NCVQ01000006">
    <property type="protein sequence ID" value="PWZ21642.1"/>
    <property type="molecule type" value="Genomic_DNA"/>
</dbReference>
<dbReference type="AlphaFoldDB" id="A0A3L6EKM9"/>
<dbReference type="InterPro" id="IPR044168">
    <property type="entry name" value="RISBZ3/4/5"/>
</dbReference>
<comment type="caution">
    <text evidence="1">The sequence shown here is derived from an EMBL/GenBank/DDBJ whole genome shotgun (WGS) entry which is preliminary data.</text>
</comment>
<dbReference type="GO" id="GO:0003700">
    <property type="term" value="F:DNA-binding transcription factor activity"/>
    <property type="evidence" value="ECO:0007669"/>
    <property type="project" value="InterPro"/>
</dbReference>
<accession>A0A3L6EKM9</accession>
<evidence type="ECO:0000313" key="2">
    <source>
        <dbReference type="Proteomes" id="UP000251960"/>
    </source>
</evidence>
<dbReference type="PANTHER" id="PTHR47693">
    <property type="entry name" value="BZIP TRANSCRIPTION FACTOR RISBZ3-RELATED"/>
    <property type="match status" value="1"/>
</dbReference>
<proteinExistence type="predicted"/>